<feature type="domain" description="ATP-grasp" evidence="2">
    <location>
        <begin position="111"/>
        <end position="329"/>
    </location>
</feature>
<evidence type="ECO:0000259" key="2">
    <source>
        <dbReference type="PROSITE" id="PS50975"/>
    </source>
</evidence>
<dbReference type="GO" id="GO:0046872">
    <property type="term" value="F:metal ion binding"/>
    <property type="evidence" value="ECO:0007669"/>
    <property type="project" value="InterPro"/>
</dbReference>
<dbReference type="InterPro" id="IPR011761">
    <property type="entry name" value="ATP-grasp"/>
</dbReference>
<evidence type="ECO:0000313" key="3">
    <source>
        <dbReference type="EMBL" id="SEL10844.1"/>
    </source>
</evidence>
<dbReference type="Gene3D" id="3.30.470.20">
    <property type="entry name" value="ATP-grasp fold, B domain"/>
    <property type="match status" value="1"/>
</dbReference>
<dbReference type="STRING" id="1038014.SAMN04487910_1743"/>
<dbReference type="GO" id="GO:0005524">
    <property type="term" value="F:ATP binding"/>
    <property type="evidence" value="ECO:0007669"/>
    <property type="project" value="UniProtKB-UniRule"/>
</dbReference>
<accession>A0A1H7MI68</accession>
<proteinExistence type="predicted"/>
<keyword evidence="1" id="KW-0067">ATP-binding</keyword>
<dbReference type="EMBL" id="FOAB01000003">
    <property type="protein sequence ID" value="SEL10844.1"/>
    <property type="molecule type" value="Genomic_DNA"/>
</dbReference>
<keyword evidence="1" id="KW-0547">Nucleotide-binding</keyword>
<dbReference type="RefSeq" id="WP_091407541.1">
    <property type="nucleotide sequence ID" value="NZ_FOAB01000003.1"/>
</dbReference>
<evidence type="ECO:0000256" key="1">
    <source>
        <dbReference type="PROSITE-ProRule" id="PRU00409"/>
    </source>
</evidence>
<evidence type="ECO:0000313" key="4">
    <source>
        <dbReference type="Proteomes" id="UP000198521"/>
    </source>
</evidence>
<reference evidence="3 4" key="1">
    <citation type="submission" date="2016-10" db="EMBL/GenBank/DDBJ databases">
        <authorList>
            <person name="de Groot N.N."/>
        </authorList>
    </citation>
    <scope>NUCLEOTIDE SEQUENCE [LARGE SCALE GENOMIC DNA]</scope>
    <source>
        <strain evidence="3 4">DSM 25232</strain>
    </source>
</reference>
<dbReference type="AlphaFoldDB" id="A0A1H7MI68"/>
<dbReference type="SUPFAM" id="SSF56059">
    <property type="entry name" value="Glutathione synthetase ATP-binding domain-like"/>
    <property type="match status" value="1"/>
</dbReference>
<sequence>MNKIIALTDYKEKFGSKHFDTPYRSGMDKNKLSSYFKASGYEVIFKCFNEVSVQDEDLKNIPVIYTSSEDIGYRYKSYIEDVVFALELVGTKVLPEYKHLRANNNKVFMELMREVCDMRPPLKSRIFGSMSDLEKSIEELSFPCVFKESEGASGRGVALVKSKQELIAKVKASSQKRNYLEDAKDYGRTLKHKGYIKESIYRDKFIVQDFIPNLKNDWKVYVFGDRLYTFKRPILKGRGIKASGGGYDNYLYDLDAEAPEGMFDVALDVFRKLNVPHLSIDIAYDGKQFYIIEFQSLYFGTAGIPYSKGYFSNKGGRWDFVEEKLEIEKVYVDSIISFLK</sequence>
<protein>
    <submittedName>
        <fullName evidence="3">ATP-grasp domain-containing protein</fullName>
    </submittedName>
</protein>
<dbReference type="Proteomes" id="UP000198521">
    <property type="component" value="Unassembled WGS sequence"/>
</dbReference>
<dbReference type="PROSITE" id="PS50975">
    <property type="entry name" value="ATP_GRASP"/>
    <property type="match status" value="1"/>
</dbReference>
<keyword evidence="4" id="KW-1185">Reference proteome</keyword>
<gene>
    <name evidence="3" type="ORF">SAMN04487910_1743</name>
</gene>
<dbReference type="OrthoDB" id="1704979at2"/>
<organism evidence="3 4">
    <name type="scientific">Aquimarina amphilecti</name>
    <dbReference type="NCBI Taxonomy" id="1038014"/>
    <lineage>
        <taxon>Bacteria</taxon>
        <taxon>Pseudomonadati</taxon>
        <taxon>Bacteroidota</taxon>
        <taxon>Flavobacteriia</taxon>
        <taxon>Flavobacteriales</taxon>
        <taxon>Flavobacteriaceae</taxon>
        <taxon>Aquimarina</taxon>
    </lineage>
</organism>
<name>A0A1H7MI68_AQUAM</name>